<dbReference type="Proteomes" id="UP000032512">
    <property type="component" value="Unassembled WGS sequence"/>
</dbReference>
<feature type="domain" description="Diacylglycerol glucosyltransferase N-terminal" evidence="5">
    <location>
        <begin position="16"/>
        <end position="183"/>
    </location>
</feature>
<reference evidence="6 7" key="1">
    <citation type="submission" date="2015-01" db="EMBL/GenBank/DDBJ databases">
        <title>Draft genome sequences of the supercritical CO2 tolerant bacteria Bacillus subterraneus MITOT1 and Bacillus cereus MIT0214.</title>
        <authorList>
            <person name="Peet K.C."/>
            <person name="Thompson J.R."/>
        </authorList>
    </citation>
    <scope>NUCLEOTIDE SEQUENCE [LARGE SCALE GENOMIC DNA]</scope>
    <source>
        <strain evidence="6 7">MITOT1</strain>
    </source>
</reference>
<evidence type="ECO:0000259" key="5">
    <source>
        <dbReference type="Pfam" id="PF06925"/>
    </source>
</evidence>
<dbReference type="AlphaFoldDB" id="A0A0D6ZCP9"/>
<evidence type="ECO:0000313" key="6">
    <source>
        <dbReference type="EMBL" id="KIY23065.1"/>
    </source>
</evidence>
<organism evidence="6 7">
    <name type="scientific">Mesobacillus subterraneus</name>
    <dbReference type="NCBI Taxonomy" id="285983"/>
    <lineage>
        <taxon>Bacteria</taxon>
        <taxon>Bacillati</taxon>
        <taxon>Bacillota</taxon>
        <taxon>Bacilli</taxon>
        <taxon>Bacillales</taxon>
        <taxon>Bacillaceae</taxon>
        <taxon>Mesobacillus</taxon>
    </lineage>
</organism>
<evidence type="ECO:0000259" key="4">
    <source>
        <dbReference type="Pfam" id="PF00534"/>
    </source>
</evidence>
<dbReference type="RefSeq" id="WP_044391647.1">
    <property type="nucleotide sequence ID" value="NZ_JXIQ01000026.1"/>
</dbReference>
<dbReference type="Pfam" id="PF06925">
    <property type="entry name" value="MGDG_synth"/>
    <property type="match status" value="1"/>
</dbReference>
<dbReference type="OrthoDB" id="9815663at2"/>
<protein>
    <submittedName>
        <fullName evidence="6">Galactosyldiacylglycerol synthase</fullName>
    </submittedName>
</protein>
<sequence length="390" mass="45107">MKKILFLPFLQMRSGHHQVAEALMDIVTMQSNDVIVKKMDILSYANPALEKMITSSYLKWIRYAPETYDFAYKKLFYAASTNKQSFKWYYFFLLKKMEQLITEEQPDLIVCTHGFPSYLLSQLKRKRKCDVPVMNVYTDFFINSVWGRREIDYHFLPSKDLKAEFGKKYGISEQRMIVTGIPIHEEITKKTWSQNQAERTKILISGGNNGLGEIGNLLEESKASTQTDYYVLCGNNQKLYDEILSWNVDHIKPLPYLSSRAEMNELYEDMDAIITKPGGVTVSEALQKGLPIFVQSVLPGQEEINLQYLTKKGLVFRLNDKKSFEQEIQSVLKDPIKMKEWEQSIQSYQDGIEIDGPMQIAELITGIVNQQALMPLRLDEQSDVYHLARA</sequence>
<dbReference type="Pfam" id="PF00534">
    <property type="entry name" value="Glycos_transf_1"/>
    <property type="match status" value="1"/>
</dbReference>
<evidence type="ECO:0000256" key="3">
    <source>
        <dbReference type="ARBA" id="ARBA00022679"/>
    </source>
</evidence>
<gene>
    <name evidence="6" type="ORF">UB32_04700</name>
</gene>
<dbReference type="Gene3D" id="3.40.50.2000">
    <property type="entry name" value="Glycogen Phosphorylase B"/>
    <property type="match status" value="2"/>
</dbReference>
<evidence type="ECO:0000256" key="2">
    <source>
        <dbReference type="ARBA" id="ARBA00022676"/>
    </source>
</evidence>
<dbReference type="GO" id="GO:0009247">
    <property type="term" value="P:glycolipid biosynthetic process"/>
    <property type="evidence" value="ECO:0007669"/>
    <property type="project" value="InterPro"/>
</dbReference>
<comment type="similarity">
    <text evidence="1">Belongs to the glycosyltransferase 28 family.</text>
</comment>
<name>A0A0D6ZCP9_9BACI</name>
<evidence type="ECO:0000256" key="1">
    <source>
        <dbReference type="ARBA" id="ARBA00006962"/>
    </source>
</evidence>
<dbReference type="PATRIC" id="fig|285983.3.peg.3445"/>
<comment type="caution">
    <text evidence="6">The sequence shown here is derived from an EMBL/GenBank/DDBJ whole genome shotgun (WGS) entry which is preliminary data.</text>
</comment>
<dbReference type="PANTHER" id="PTHR43025">
    <property type="entry name" value="MONOGALACTOSYLDIACYLGLYCEROL SYNTHASE"/>
    <property type="match status" value="1"/>
</dbReference>
<dbReference type="GO" id="GO:0016020">
    <property type="term" value="C:membrane"/>
    <property type="evidence" value="ECO:0007669"/>
    <property type="project" value="GOC"/>
</dbReference>
<dbReference type="InterPro" id="IPR050519">
    <property type="entry name" value="Glycosyltransf_28_UgtP"/>
</dbReference>
<proteinExistence type="inferred from homology"/>
<dbReference type="GO" id="GO:0016758">
    <property type="term" value="F:hexosyltransferase activity"/>
    <property type="evidence" value="ECO:0007669"/>
    <property type="project" value="InterPro"/>
</dbReference>
<keyword evidence="3" id="KW-0808">Transferase</keyword>
<feature type="domain" description="Glycosyl transferase family 1" evidence="4">
    <location>
        <begin position="230"/>
        <end position="344"/>
    </location>
</feature>
<dbReference type="EMBL" id="JXIQ01000026">
    <property type="protein sequence ID" value="KIY23065.1"/>
    <property type="molecule type" value="Genomic_DNA"/>
</dbReference>
<evidence type="ECO:0000313" key="7">
    <source>
        <dbReference type="Proteomes" id="UP000032512"/>
    </source>
</evidence>
<keyword evidence="7" id="KW-1185">Reference proteome</keyword>
<dbReference type="InterPro" id="IPR009695">
    <property type="entry name" value="Diacylglyc_glucosyltr_N"/>
</dbReference>
<keyword evidence="2" id="KW-0328">Glycosyltransferase</keyword>
<dbReference type="PANTHER" id="PTHR43025:SF3">
    <property type="entry name" value="MONOGALACTOSYLDIACYLGLYCEROL SYNTHASE 1, CHLOROPLASTIC"/>
    <property type="match status" value="1"/>
</dbReference>
<dbReference type="SUPFAM" id="SSF53756">
    <property type="entry name" value="UDP-Glycosyltransferase/glycogen phosphorylase"/>
    <property type="match status" value="1"/>
</dbReference>
<dbReference type="InterPro" id="IPR001296">
    <property type="entry name" value="Glyco_trans_1"/>
</dbReference>
<accession>A0A0D6ZCP9</accession>